<accession>A0ABR8KIL8</accession>
<dbReference type="Proteomes" id="UP000637383">
    <property type="component" value="Unassembled WGS sequence"/>
</dbReference>
<dbReference type="RefSeq" id="WP_190959915.1">
    <property type="nucleotide sequence ID" value="NZ_JACJTU010000084.1"/>
</dbReference>
<evidence type="ECO:0000313" key="1">
    <source>
        <dbReference type="EMBL" id="MBD2739415.1"/>
    </source>
</evidence>
<sequence length="48" mass="5408">MLRMYGETPEDWGREYDSIAAMLTILQPTEGYINGAAVIVNNEALDKF</sequence>
<name>A0ABR8KIL8_9NOSO</name>
<keyword evidence="2" id="KW-1185">Reference proteome</keyword>
<evidence type="ECO:0000313" key="2">
    <source>
        <dbReference type="Proteomes" id="UP000637383"/>
    </source>
</evidence>
<reference evidence="1 2" key="1">
    <citation type="journal article" date="2020" name="ISME J.">
        <title>Comparative genomics reveals insights into cyanobacterial evolution and habitat adaptation.</title>
        <authorList>
            <person name="Chen M.Y."/>
            <person name="Teng W.K."/>
            <person name="Zhao L."/>
            <person name="Hu C.X."/>
            <person name="Zhou Y.K."/>
            <person name="Han B.P."/>
            <person name="Song L.R."/>
            <person name="Shu W.S."/>
        </authorList>
    </citation>
    <scope>NUCLEOTIDE SEQUENCE [LARGE SCALE GENOMIC DNA]</scope>
    <source>
        <strain evidence="1 2">FACHB-159</strain>
    </source>
</reference>
<protein>
    <submittedName>
        <fullName evidence="1">Uncharacterized protein</fullName>
    </submittedName>
</protein>
<proteinExistence type="predicted"/>
<organism evidence="1 2">
    <name type="scientific">Nostoc paludosum FACHB-159</name>
    <dbReference type="NCBI Taxonomy" id="2692908"/>
    <lineage>
        <taxon>Bacteria</taxon>
        <taxon>Bacillati</taxon>
        <taxon>Cyanobacteriota</taxon>
        <taxon>Cyanophyceae</taxon>
        <taxon>Nostocales</taxon>
        <taxon>Nostocaceae</taxon>
        <taxon>Nostoc</taxon>
    </lineage>
</organism>
<dbReference type="EMBL" id="JACJTU010000084">
    <property type="protein sequence ID" value="MBD2739415.1"/>
    <property type="molecule type" value="Genomic_DNA"/>
</dbReference>
<comment type="caution">
    <text evidence="1">The sequence shown here is derived from an EMBL/GenBank/DDBJ whole genome shotgun (WGS) entry which is preliminary data.</text>
</comment>
<gene>
    <name evidence="1" type="ORF">H6H03_37090</name>
</gene>